<dbReference type="Gene3D" id="3.40.50.300">
    <property type="entry name" value="P-loop containing nucleotide triphosphate hydrolases"/>
    <property type="match status" value="2"/>
</dbReference>
<name>A0A7G2D8U9_9EURY</name>
<evidence type="ECO:0000256" key="1">
    <source>
        <dbReference type="SAM" id="MobiDB-lite"/>
    </source>
</evidence>
<reference evidence="3 4" key="1">
    <citation type="submission" date="2020-09" db="EMBL/GenBank/DDBJ databases">
        <authorList>
            <person name="Courtine D."/>
        </authorList>
    </citation>
    <scope>NUCLEOTIDE SEQUENCE [LARGE SCALE GENOMIC DNA]</scope>
    <source>
        <strain evidence="3 4">IRI35c</strain>
    </source>
</reference>
<dbReference type="InterPro" id="IPR027417">
    <property type="entry name" value="P-loop_NTPase"/>
</dbReference>
<dbReference type="Pfam" id="PF07728">
    <property type="entry name" value="AAA_5"/>
    <property type="match status" value="2"/>
</dbReference>
<feature type="region of interest" description="Disordered" evidence="1">
    <location>
        <begin position="634"/>
        <end position="658"/>
    </location>
</feature>
<accession>A0A7G2D8U9</accession>
<evidence type="ECO:0000313" key="4">
    <source>
        <dbReference type="Proteomes" id="UP000516304"/>
    </source>
</evidence>
<dbReference type="GeneID" id="71842280"/>
<feature type="domain" description="AAA+ ATPase" evidence="2">
    <location>
        <begin position="218"/>
        <end position="515"/>
    </location>
</feature>
<protein>
    <recommendedName>
        <fullName evidence="2">AAA+ ATPase domain-containing protein</fullName>
    </recommendedName>
</protein>
<dbReference type="InterPro" id="IPR011704">
    <property type="entry name" value="ATPase_dyneun-rel_AAA"/>
</dbReference>
<sequence length="658" mass="75349">MSMEEKLNTLLHCLKEKHRDEWQRKEGEILHRIKEVKERIESGRFDPDEIAMTVRKINSKIGTGRFFDIPQLQKVLKNKSVMALLSRYHALETVDFLELKNDITEIRTRYRGIGLSGIFTYLALANPEVFIPIGKHVIGEKVRKVLFGDSSPIVGGNWEIDKAVWLIKGINSVKEGLGIKYALEAGFYLSKCREECCMENNGNVNGKITRQLDELLPKKGQVILYGPPGTGKTYIARNYVVEKTGENKPGNRWELITFHQSYSYEEFIEGFRPKTDKGGNIRYEVEDGIFKKMAIKAIWSAIVRDFENAWHLFKETYPGGSSLKTKTGNEFRVVRFTEGGLFIKPENGNNEHYISTKNLRLLWEHGEVRTIPEVTSIIGDTGSGSYYFAVYQALRGVLNAEDNYEGIKKRVVEHIRSKKVIDFSNAPKFYLIVDEINRGNISKILGELITLLEKDKRLGGDNQLIVRLPYSGEPFAVPPNLYIIGTMNTADRSIALLDVALRRRFAFIEVEPDPEKLRTIEGINLAELLKATNDRITAVKDRDHRIGHSYFLNVETVEDLKRVWYYEVLPLLMEYFYNDWETIKWVLNEGGRDSGNVFFEKLDNVTGPNGEKAYQLKVLEGNDFVNALKRVMDRENSSDNNQAMREAENSTESSQPSD</sequence>
<dbReference type="GO" id="GO:0016887">
    <property type="term" value="F:ATP hydrolysis activity"/>
    <property type="evidence" value="ECO:0007669"/>
    <property type="project" value="InterPro"/>
</dbReference>
<dbReference type="SUPFAM" id="SSF52540">
    <property type="entry name" value="P-loop containing nucleoside triphosphate hydrolases"/>
    <property type="match status" value="1"/>
</dbReference>
<dbReference type="PANTHER" id="PTHR37291:SF1">
    <property type="entry name" value="TYPE IV METHYL-DIRECTED RESTRICTION ENZYME ECOKMCRB SUBUNIT"/>
    <property type="match status" value="1"/>
</dbReference>
<dbReference type="GO" id="GO:0005524">
    <property type="term" value="F:ATP binding"/>
    <property type="evidence" value="ECO:0007669"/>
    <property type="project" value="InterPro"/>
</dbReference>
<evidence type="ECO:0000259" key="2">
    <source>
        <dbReference type="SMART" id="SM00382"/>
    </source>
</evidence>
<keyword evidence="4" id="KW-1185">Reference proteome</keyword>
<dbReference type="AlphaFoldDB" id="A0A7G2D8U9"/>
<gene>
    <name evidence="3" type="ORF">TIRI35C_1762</name>
</gene>
<dbReference type="SMART" id="SM00382">
    <property type="entry name" value="AAA"/>
    <property type="match status" value="1"/>
</dbReference>
<dbReference type="EMBL" id="LR881183">
    <property type="protein sequence ID" value="CAD5244916.1"/>
    <property type="molecule type" value="Genomic_DNA"/>
</dbReference>
<dbReference type="KEGG" id="tcq:TIRI35C_1762"/>
<evidence type="ECO:0000313" key="3">
    <source>
        <dbReference type="EMBL" id="CAD5244916.1"/>
    </source>
</evidence>
<dbReference type="InterPro" id="IPR003593">
    <property type="entry name" value="AAA+_ATPase"/>
</dbReference>
<proteinExistence type="predicted"/>
<dbReference type="InterPro" id="IPR052934">
    <property type="entry name" value="Methyl-DNA_Rec/Restrict_Enz"/>
</dbReference>
<organism evidence="3 4">
    <name type="scientific">Thermococcus camini</name>
    <dbReference type="NCBI Taxonomy" id="2016373"/>
    <lineage>
        <taxon>Archaea</taxon>
        <taxon>Methanobacteriati</taxon>
        <taxon>Methanobacteriota</taxon>
        <taxon>Thermococci</taxon>
        <taxon>Thermococcales</taxon>
        <taxon>Thermococcaceae</taxon>
        <taxon>Thermococcus</taxon>
    </lineage>
</organism>
<dbReference type="RefSeq" id="WP_188202558.1">
    <property type="nucleotide sequence ID" value="NZ_LR881183.1"/>
</dbReference>
<dbReference type="PANTHER" id="PTHR37291">
    <property type="entry name" value="5-METHYLCYTOSINE-SPECIFIC RESTRICTION ENZYME B"/>
    <property type="match status" value="1"/>
</dbReference>
<dbReference type="Proteomes" id="UP000516304">
    <property type="component" value="Chromosome TIRI35C"/>
</dbReference>